<dbReference type="InterPro" id="IPR036691">
    <property type="entry name" value="Endo/exonu/phosph_ase_sf"/>
</dbReference>
<keyword evidence="2" id="KW-1185">Reference proteome</keyword>
<evidence type="ECO:0008006" key="3">
    <source>
        <dbReference type="Google" id="ProtNLM"/>
    </source>
</evidence>
<dbReference type="EMBL" id="OZ034816">
    <property type="protein sequence ID" value="CAL1378444.1"/>
    <property type="molecule type" value="Genomic_DNA"/>
</dbReference>
<dbReference type="PANTHER" id="PTHR33710:SF71">
    <property type="entry name" value="ENDONUCLEASE_EXONUCLEASE_PHOSPHATASE DOMAIN-CONTAINING PROTEIN"/>
    <property type="match status" value="1"/>
</dbReference>
<protein>
    <recommendedName>
        <fullName evidence="3">Reverse transcriptase</fullName>
    </recommendedName>
</protein>
<gene>
    <name evidence="1" type="ORF">LTRI10_LOCUS20021</name>
</gene>
<dbReference type="PANTHER" id="PTHR33710">
    <property type="entry name" value="BNAC02G09200D PROTEIN"/>
    <property type="match status" value="1"/>
</dbReference>
<accession>A0AAV2DY22</accession>
<dbReference type="Gene3D" id="3.60.10.10">
    <property type="entry name" value="Endonuclease/exonuclease/phosphatase"/>
    <property type="match status" value="1"/>
</dbReference>
<sequence length="305" mass="35385">MSAFRDWITEMELIDHQASSSFFTWTNQQSGNPIARKLDRILVNVDWLDGFPDSVAEFLNPSFSDHCGMLVRPSRPRKSFPKPFRFFEMWMQHPSYDVTVTEVWNQQLQGPVLQRIKRKFQMLKIELKKLNRQEFMNISDKVKAANSNLELAQAQALEDPTPVTFERMHLLTEELQYLRRAEECFYRQKSCINWLALGDMNLAFFHKAVKIRQACKQLRRLISNSGAEITNEEEIVEEAVGFYKNMYGIVNPEVKLDSTVIGSFIRKQVSEQSKHVLCAEVTNEEVRVALFAMDPLKAPGPDGWT</sequence>
<organism evidence="1 2">
    <name type="scientific">Linum trigynum</name>
    <dbReference type="NCBI Taxonomy" id="586398"/>
    <lineage>
        <taxon>Eukaryota</taxon>
        <taxon>Viridiplantae</taxon>
        <taxon>Streptophyta</taxon>
        <taxon>Embryophyta</taxon>
        <taxon>Tracheophyta</taxon>
        <taxon>Spermatophyta</taxon>
        <taxon>Magnoliopsida</taxon>
        <taxon>eudicotyledons</taxon>
        <taxon>Gunneridae</taxon>
        <taxon>Pentapetalae</taxon>
        <taxon>rosids</taxon>
        <taxon>fabids</taxon>
        <taxon>Malpighiales</taxon>
        <taxon>Linaceae</taxon>
        <taxon>Linum</taxon>
    </lineage>
</organism>
<evidence type="ECO:0000313" key="2">
    <source>
        <dbReference type="Proteomes" id="UP001497516"/>
    </source>
</evidence>
<reference evidence="1 2" key="1">
    <citation type="submission" date="2024-04" db="EMBL/GenBank/DDBJ databases">
        <authorList>
            <person name="Fracassetti M."/>
        </authorList>
    </citation>
    <scope>NUCLEOTIDE SEQUENCE [LARGE SCALE GENOMIC DNA]</scope>
</reference>
<proteinExistence type="predicted"/>
<name>A0AAV2DY22_9ROSI</name>
<dbReference type="SUPFAM" id="SSF56219">
    <property type="entry name" value="DNase I-like"/>
    <property type="match status" value="1"/>
</dbReference>
<dbReference type="Proteomes" id="UP001497516">
    <property type="component" value="Chromosome 3"/>
</dbReference>
<dbReference type="AlphaFoldDB" id="A0AAV2DY22"/>
<evidence type="ECO:0000313" key="1">
    <source>
        <dbReference type="EMBL" id="CAL1378444.1"/>
    </source>
</evidence>